<dbReference type="InterPro" id="IPR000600">
    <property type="entry name" value="ROK"/>
</dbReference>
<dbReference type="Pfam" id="PF00480">
    <property type="entry name" value="ROK"/>
    <property type="match status" value="1"/>
</dbReference>
<comment type="similarity">
    <text evidence="1">Belongs to the ROK (NagC/XylR) family.</text>
</comment>
<gene>
    <name evidence="2" type="ORF">AVDCRST_MAG77-2966</name>
</gene>
<reference evidence="2" key="1">
    <citation type="submission" date="2020-02" db="EMBL/GenBank/DDBJ databases">
        <authorList>
            <person name="Meier V. D."/>
        </authorList>
    </citation>
    <scope>NUCLEOTIDE SEQUENCE</scope>
    <source>
        <strain evidence="2">AVDCRST_MAG77</strain>
    </source>
</reference>
<accession>A0A6J4ID85</accession>
<dbReference type="EMBL" id="CADCTC010000121">
    <property type="protein sequence ID" value="CAA9247663.1"/>
    <property type="molecule type" value="Genomic_DNA"/>
</dbReference>
<dbReference type="SUPFAM" id="SSF53067">
    <property type="entry name" value="Actin-like ATPase domain"/>
    <property type="match status" value="1"/>
</dbReference>
<dbReference type="Gene3D" id="3.30.420.40">
    <property type="match status" value="2"/>
</dbReference>
<sequence length="353" mass="35695">MKNSHTTLPGLPGETPIALGIDIGGTKVAAVLVGPDGTVIARERGPVAPQSNQSALDSIFAVADRLLESAPAARARLAGIGAGAPGGVDWRRGVLTGATNLAWHDLPLGQALSDRYGCYAAVENDVNVAAWGERSLGHIIMSTVTSNSADAAPIDHLAFVTVGTGIGAGLIEDGRIVRGKRGAGEIGHIPLLDNGVLCKCGMSGCLEAVAAGPAFGAAGRDAAARGESPRLLELAGGDPAAVSAVHIIAAAQEGDSAAQRLLGREGHYLALAALICWRMLDPQLIVFGGGLSEAGPPLFDAIWANVRRLRPHGPDPATYILPSALGPDAGALGAAALILRPEPGFLAAGLVTH</sequence>
<dbReference type="InterPro" id="IPR043129">
    <property type="entry name" value="ATPase_NBD"/>
</dbReference>
<dbReference type="PANTHER" id="PTHR18964:SF149">
    <property type="entry name" value="BIFUNCTIONAL UDP-N-ACETYLGLUCOSAMINE 2-EPIMERASE_N-ACETYLMANNOSAMINE KINASE"/>
    <property type="match status" value="1"/>
</dbReference>
<evidence type="ECO:0000256" key="1">
    <source>
        <dbReference type="ARBA" id="ARBA00006479"/>
    </source>
</evidence>
<dbReference type="PANTHER" id="PTHR18964">
    <property type="entry name" value="ROK (REPRESSOR, ORF, KINASE) FAMILY"/>
    <property type="match status" value="1"/>
</dbReference>
<evidence type="ECO:0008006" key="3">
    <source>
        <dbReference type="Google" id="ProtNLM"/>
    </source>
</evidence>
<name>A0A6J4ID85_9CHLR</name>
<evidence type="ECO:0000313" key="2">
    <source>
        <dbReference type="EMBL" id="CAA9247663.1"/>
    </source>
</evidence>
<proteinExistence type="inferred from homology"/>
<dbReference type="AlphaFoldDB" id="A0A6J4ID85"/>
<protein>
    <recommendedName>
        <fullName evidence="3">Glucokinase</fullName>
    </recommendedName>
</protein>
<dbReference type="PROSITE" id="PS01125">
    <property type="entry name" value="ROK"/>
    <property type="match status" value="1"/>
</dbReference>
<organism evidence="2">
    <name type="scientific">uncultured Chloroflexota bacterium</name>
    <dbReference type="NCBI Taxonomy" id="166587"/>
    <lineage>
        <taxon>Bacteria</taxon>
        <taxon>Bacillati</taxon>
        <taxon>Chloroflexota</taxon>
        <taxon>environmental samples</taxon>
    </lineage>
</organism>
<dbReference type="InterPro" id="IPR049874">
    <property type="entry name" value="ROK_cs"/>
</dbReference>